<protein>
    <recommendedName>
        <fullName evidence="3">TMV resistance protein N</fullName>
    </recommendedName>
</protein>
<reference evidence="1 2" key="1">
    <citation type="journal article" date="2023" name="Life. Sci Alliance">
        <title>Evolutionary insights into 3D genome organization and epigenetic landscape of Vigna mungo.</title>
        <authorList>
            <person name="Junaid A."/>
            <person name="Singh B."/>
            <person name="Bhatia S."/>
        </authorList>
    </citation>
    <scope>NUCLEOTIDE SEQUENCE [LARGE SCALE GENOMIC DNA]</scope>
    <source>
        <strain evidence="1">Urdbean</strain>
    </source>
</reference>
<evidence type="ECO:0000313" key="2">
    <source>
        <dbReference type="Proteomes" id="UP001374535"/>
    </source>
</evidence>
<accession>A0AAQ3NU70</accession>
<organism evidence="1 2">
    <name type="scientific">Vigna mungo</name>
    <name type="common">Black gram</name>
    <name type="synonym">Phaseolus mungo</name>
    <dbReference type="NCBI Taxonomy" id="3915"/>
    <lineage>
        <taxon>Eukaryota</taxon>
        <taxon>Viridiplantae</taxon>
        <taxon>Streptophyta</taxon>
        <taxon>Embryophyta</taxon>
        <taxon>Tracheophyta</taxon>
        <taxon>Spermatophyta</taxon>
        <taxon>Magnoliopsida</taxon>
        <taxon>eudicotyledons</taxon>
        <taxon>Gunneridae</taxon>
        <taxon>Pentapetalae</taxon>
        <taxon>rosids</taxon>
        <taxon>fabids</taxon>
        <taxon>Fabales</taxon>
        <taxon>Fabaceae</taxon>
        <taxon>Papilionoideae</taxon>
        <taxon>50 kb inversion clade</taxon>
        <taxon>NPAAA clade</taxon>
        <taxon>indigoferoid/millettioid clade</taxon>
        <taxon>Phaseoleae</taxon>
        <taxon>Vigna</taxon>
    </lineage>
</organism>
<dbReference type="EMBL" id="CP144698">
    <property type="protein sequence ID" value="WVZ16139.1"/>
    <property type="molecule type" value="Genomic_DNA"/>
</dbReference>
<keyword evidence="2" id="KW-1185">Reference proteome</keyword>
<name>A0AAQ3NU70_VIGMU</name>
<gene>
    <name evidence="1" type="ORF">V8G54_009121</name>
</gene>
<proteinExistence type="predicted"/>
<dbReference type="Proteomes" id="UP001374535">
    <property type="component" value="Chromosome 3"/>
</dbReference>
<sequence>MGEGHSVSFVVPEDGDMKGMILCVVYLSTPNIIEPEFTTVLIVNYTKCRFQIHNHGTAISFKDEDWHGIMSNLECGDNVEIFVNFGNGLMVKNTIVYLIRDEAENMEKASKPKKNSLIRFIKKVVM</sequence>
<dbReference type="AlphaFoldDB" id="A0AAQ3NU70"/>
<evidence type="ECO:0008006" key="3">
    <source>
        <dbReference type="Google" id="ProtNLM"/>
    </source>
</evidence>
<evidence type="ECO:0000313" key="1">
    <source>
        <dbReference type="EMBL" id="WVZ16139.1"/>
    </source>
</evidence>